<keyword evidence="8" id="KW-0694">RNA-binding</keyword>
<gene>
    <name evidence="12" type="ORF">ACHAWU_007067</name>
</gene>
<evidence type="ECO:0000256" key="9">
    <source>
        <dbReference type="ARBA" id="ARBA00023211"/>
    </source>
</evidence>
<keyword evidence="9" id="KW-0464">Manganese</keyword>
<evidence type="ECO:0000256" key="7">
    <source>
        <dbReference type="ARBA" id="ARBA00022801"/>
    </source>
</evidence>
<dbReference type="AlphaFoldDB" id="A0ABD3N180"/>
<dbReference type="PROSITE" id="PS51959">
    <property type="entry name" value="ENDOU"/>
    <property type="match status" value="1"/>
</dbReference>
<dbReference type="CDD" id="cd21159">
    <property type="entry name" value="XendoU"/>
    <property type="match status" value="1"/>
</dbReference>
<evidence type="ECO:0000256" key="10">
    <source>
        <dbReference type="ARBA" id="ARBA00023239"/>
    </source>
</evidence>
<dbReference type="GO" id="GO:0004519">
    <property type="term" value="F:endonuclease activity"/>
    <property type="evidence" value="ECO:0007669"/>
    <property type="project" value="UniProtKB-KW"/>
</dbReference>
<name>A0ABD3N180_9STRA</name>
<keyword evidence="4" id="KW-0540">Nuclease</keyword>
<dbReference type="SUPFAM" id="SSF142877">
    <property type="entry name" value="EndoU-like"/>
    <property type="match status" value="1"/>
</dbReference>
<accession>A0ABD3N180</accession>
<dbReference type="InterPro" id="IPR018998">
    <property type="entry name" value="EndoU_C"/>
</dbReference>
<keyword evidence="10" id="KW-0456">Lyase</keyword>
<dbReference type="GO" id="GO:0046872">
    <property type="term" value="F:metal ion binding"/>
    <property type="evidence" value="ECO:0007669"/>
    <property type="project" value="UniProtKB-KW"/>
</dbReference>
<evidence type="ECO:0000256" key="4">
    <source>
        <dbReference type="ARBA" id="ARBA00022722"/>
    </source>
</evidence>
<evidence type="ECO:0000256" key="1">
    <source>
        <dbReference type="ARBA" id="ARBA00001936"/>
    </source>
</evidence>
<keyword evidence="5" id="KW-0479">Metal-binding</keyword>
<feature type="domain" description="EndoU" evidence="11">
    <location>
        <begin position="216"/>
        <end position="492"/>
    </location>
</feature>
<proteinExistence type="inferred from homology"/>
<evidence type="ECO:0000256" key="2">
    <source>
        <dbReference type="ARBA" id="ARBA00010168"/>
    </source>
</evidence>
<keyword evidence="7" id="KW-0378">Hydrolase</keyword>
<dbReference type="PANTHER" id="PTHR12439">
    <property type="entry name" value="PLACENTAL PROTEIN 11-RELATED"/>
    <property type="match status" value="1"/>
</dbReference>
<protein>
    <recommendedName>
        <fullName evidence="11">EndoU domain-containing protein</fullName>
    </recommendedName>
</protein>
<evidence type="ECO:0000256" key="8">
    <source>
        <dbReference type="ARBA" id="ARBA00022884"/>
    </source>
</evidence>
<dbReference type="GO" id="GO:0016829">
    <property type="term" value="F:lyase activity"/>
    <property type="evidence" value="ECO:0007669"/>
    <property type="project" value="UniProtKB-KW"/>
</dbReference>
<evidence type="ECO:0000256" key="3">
    <source>
        <dbReference type="ARBA" id="ARBA00011245"/>
    </source>
</evidence>
<dbReference type="PANTHER" id="PTHR12439:SF11">
    <property type="entry name" value="URIDYLATE-SPECIFIC ENDORIBONUCLEASE"/>
    <property type="match status" value="1"/>
</dbReference>
<dbReference type="InterPro" id="IPR039787">
    <property type="entry name" value="ENDOU"/>
</dbReference>
<evidence type="ECO:0000313" key="13">
    <source>
        <dbReference type="Proteomes" id="UP001530293"/>
    </source>
</evidence>
<keyword evidence="13" id="KW-1185">Reference proteome</keyword>
<comment type="subunit">
    <text evidence="3">Monomer.</text>
</comment>
<comment type="similarity">
    <text evidence="2">Belongs to the ENDOU family.</text>
</comment>
<organism evidence="12 13">
    <name type="scientific">Discostella pseudostelligera</name>
    <dbReference type="NCBI Taxonomy" id="259834"/>
    <lineage>
        <taxon>Eukaryota</taxon>
        <taxon>Sar</taxon>
        <taxon>Stramenopiles</taxon>
        <taxon>Ochrophyta</taxon>
        <taxon>Bacillariophyta</taxon>
        <taxon>Coscinodiscophyceae</taxon>
        <taxon>Thalassiosirophycidae</taxon>
        <taxon>Stephanodiscales</taxon>
        <taxon>Stephanodiscaceae</taxon>
        <taxon>Discostella</taxon>
    </lineage>
</organism>
<dbReference type="Proteomes" id="UP001530293">
    <property type="component" value="Unassembled WGS sequence"/>
</dbReference>
<sequence length="495" mass="56303">MADAKIQRLYRQLFADRTISPDEDDELIATLQSLTTVQDGSSSPPALTPDKLQWMRTTAFNVARNYLDDEREENVKLLKAINAVVHALETTCLLPSLDDDGGHNFSQDAIEELLSSIYQSNDNNGDDDDDGPVVKGAEATALRKFLSNPSTRPPLSELVWLHTTAFRLAAQYLDEGGRKNVALLKSINVIVQIIETICMKPRRLTLDLPPSHTPDANTDFTTAVQTLWNLDSNRLTPHEDYKMDVQNSKHPCDKDDAANDPLFTHVNTQIFATRPTYHAFKQLLDNYTVDTRTREEVTEREREEVHAFLSAIMETAPMKYCHQYCLVKDASYEERSVPRDEDDFVKILETMWFELYSRSGCGFEHVFVGEVKDDSVTGFHNWIQFYLEESKGHIDYRGYMKPRSRDSSAETNDDDHVLTLQFSWKGIEKFVGTSFIGVSPEFEFALYTMAFLTGDEENHVTLDVGNGEAFDLNINCHKYDNHVGSCYVEALAHHD</sequence>
<dbReference type="InterPro" id="IPR037227">
    <property type="entry name" value="EndoU-like"/>
</dbReference>
<dbReference type="GO" id="GO:0016787">
    <property type="term" value="F:hydrolase activity"/>
    <property type="evidence" value="ECO:0007669"/>
    <property type="project" value="UniProtKB-KW"/>
</dbReference>
<evidence type="ECO:0000256" key="5">
    <source>
        <dbReference type="ARBA" id="ARBA00022723"/>
    </source>
</evidence>
<dbReference type="Pfam" id="PF09412">
    <property type="entry name" value="XendoU"/>
    <property type="match status" value="1"/>
</dbReference>
<keyword evidence="6" id="KW-0255">Endonuclease</keyword>
<evidence type="ECO:0000256" key="6">
    <source>
        <dbReference type="ARBA" id="ARBA00022759"/>
    </source>
</evidence>
<dbReference type="EMBL" id="JALLBG020000049">
    <property type="protein sequence ID" value="KAL3769861.1"/>
    <property type="molecule type" value="Genomic_DNA"/>
</dbReference>
<comment type="cofactor">
    <cofactor evidence="1">
        <name>Mn(2+)</name>
        <dbReference type="ChEBI" id="CHEBI:29035"/>
    </cofactor>
</comment>
<dbReference type="GO" id="GO:0004540">
    <property type="term" value="F:RNA nuclease activity"/>
    <property type="evidence" value="ECO:0007669"/>
    <property type="project" value="UniProtKB-ARBA"/>
</dbReference>
<dbReference type="GO" id="GO:0003723">
    <property type="term" value="F:RNA binding"/>
    <property type="evidence" value="ECO:0007669"/>
    <property type="project" value="UniProtKB-KW"/>
</dbReference>
<evidence type="ECO:0000259" key="11">
    <source>
        <dbReference type="PROSITE" id="PS51959"/>
    </source>
</evidence>
<comment type="caution">
    <text evidence="12">The sequence shown here is derived from an EMBL/GenBank/DDBJ whole genome shotgun (WGS) entry which is preliminary data.</text>
</comment>
<evidence type="ECO:0000313" key="12">
    <source>
        <dbReference type="EMBL" id="KAL3769861.1"/>
    </source>
</evidence>
<reference evidence="12 13" key="1">
    <citation type="submission" date="2024-10" db="EMBL/GenBank/DDBJ databases">
        <title>Updated reference genomes for cyclostephanoid diatoms.</title>
        <authorList>
            <person name="Roberts W.R."/>
            <person name="Alverson A.J."/>
        </authorList>
    </citation>
    <scope>NUCLEOTIDE SEQUENCE [LARGE SCALE GENOMIC DNA]</scope>
    <source>
        <strain evidence="12 13">AJA232-27</strain>
    </source>
</reference>